<dbReference type="Pfam" id="PF07833">
    <property type="entry name" value="Cu_amine_oxidN1"/>
    <property type="match status" value="1"/>
</dbReference>
<dbReference type="Pfam" id="PF13365">
    <property type="entry name" value="Trypsin_2"/>
    <property type="match status" value="1"/>
</dbReference>
<organism evidence="4 5">
    <name type="scientific">Paenibacillus abyssi</name>
    <dbReference type="NCBI Taxonomy" id="1340531"/>
    <lineage>
        <taxon>Bacteria</taxon>
        <taxon>Bacillati</taxon>
        <taxon>Bacillota</taxon>
        <taxon>Bacilli</taxon>
        <taxon>Bacillales</taxon>
        <taxon>Paenibacillaceae</taxon>
        <taxon>Paenibacillus</taxon>
    </lineage>
</organism>
<keyword evidence="1" id="KW-0720">Serine protease</keyword>
<reference evidence="4" key="1">
    <citation type="journal article" date="2014" name="Int. J. Syst. Evol. Microbiol.">
        <title>Complete genome sequence of Corynebacterium casei LMG S-19264T (=DSM 44701T), isolated from a smear-ripened cheese.</title>
        <authorList>
            <consortium name="US DOE Joint Genome Institute (JGI-PGF)"/>
            <person name="Walter F."/>
            <person name="Albersmeier A."/>
            <person name="Kalinowski J."/>
            <person name="Ruckert C."/>
        </authorList>
    </citation>
    <scope>NUCLEOTIDE SEQUENCE</scope>
    <source>
        <strain evidence="4">CGMCC 1.12987</strain>
    </source>
</reference>
<dbReference type="InterPro" id="IPR043504">
    <property type="entry name" value="Peptidase_S1_PA_chymotrypsin"/>
</dbReference>
<dbReference type="InterPro" id="IPR009003">
    <property type="entry name" value="Peptidase_S1_PA"/>
</dbReference>
<dbReference type="PANTHER" id="PTHR22939:SF129">
    <property type="entry name" value="SERINE PROTEASE HTRA2, MITOCHONDRIAL"/>
    <property type="match status" value="1"/>
</dbReference>
<dbReference type="PANTHER" id="PTHR22939">
    <property type="entry name" value="SERINE PROTEASE FAMILY S1C HTRA-RELATED"/>
    <property type="match status" value="1"/>
</dbReference>
<feature type="signal peptide" evidence="2">
    <location>
        <begin position="1"/>
        <end position="24"/>
    </location>
</feature>
<evidence type="ECO:0000259" key="3">
    <source>
        <dbReference type="Pfam" id="PF07833"/>
    </source>
</evidence>
<proteinExistence type="predicted"/>
<evidence type="ECO:0000256" key="1">
    <source>
        <dbReference type="ARBA" id="ARBA00022825"/>
    </source>
</evidence>
<dbReference type="SUPFAM" id="SSF50494">
    <property type="entry name" value="Trypsin-like serine proteases"/>
    <property type="match status" value="1"/>
</dbReference>
<dbReference type="GO" id="GO:0006508">
    <property type="term" value="P:proteolysis"/>
    <property type="evidence" value="ECO:0007669"/>
    <property type="project" value="InterPro"/>
</dbReference>
<gene>
    <name evidence="4" type="ORF">GCM10010916_42600</name>
</gene>
<comment type="caution">
    <text evidence="4">The sequence shown here is derived from an EMBL/GenBank/DDBJ whole genome shotgun (WGS) entry which is preliminary data.</text>
</comment>
<name>A0A917G3R3_9BACL</name>
<evidence type="ECO:0000313" key="4">
    <source>
        <dbReference type="EMBL" id="GGG21318.1"/>
    </source>
</evidence>
<feature type="chain" id="PRO_5037111700" description="Copper amine oxidase-like N-terminal domain-containing protein" evidence="2">
    <location>
        <begin position="25"/>
        <end position="297"/>
    </location>
</feature>
<dbReference type="EMBL" id="BMGR01000017">
    <property type="protein sequence ID" value="GGG21318.1"/>
    <property type="molecule type" value="Genomic_DNA"/>
</dbReference>
<reference evidence="4" key="2">
    <citation type="submission" date="2020-09" db="EMBL/GenBank/DDBJ databases">
        <authorList>
            <person name="Sun Q."/>
            <person name="Zhou Y."/>
        </authorList>
    </citation>
    <scope>NUCLEOTIDE SEQUENCE</scope>
    <source>
        <strain evidence="4">CGMCC 1.12987</strain>
    </source>
</reference>
<keyword evidence="1" id="KW-0378">Hydrolase</keyword>
<feature type="domain" description="Copper amine oxidase-like N-terminal" evidence="3">
    <location>
        <begin position="41"/>
        <end position="90"/>
    </location>
</feature>
<accession>A0A917G3R3</accession>
<dbReference type="InterPro" id="IPR012854">
    <property type="entry name" value="Cu_amine_oxidase-like_N"/>
</dbReference>
<dbReference type="PRINTS" id="PR00834">
    <property type="entry name" value="PROTEASES2C"/>
</dbReference>
<evidence type="ECO:0000256" key="2">
    <source>
        <dbReference type="SAM" id="SignalP"/>
    </source>
</evidence>
<evidence type="ECO:0000313" key="5">
    <source>
        <dbReference type="Proteomes" id="UP000644756"/>
    </source>
</evidence>
<dbReference type="InterPro" id="IPR001940">
    <property type="entry name" value="Peptidase_S1C"/>
</dbReference>
<sequence>MTHMKKKIILSLLASLCFAGVVNAAGMWGTYKGNTIIRLTVDGVPVRVTDAPAMLYDNRTMIPIYLLKEAGIKYTWDQKNQTVNIVSEAKPASAQTEAETRKSLTAREIARLIDRVGYVEAYNSSGNTIGTGSGFSIKGGWFISNSHVAYDAAGIRVRIDGTTYDTEGWYWYNNSNTDVFITALSTQYSPDGAITGSTPHKQLEYTTTIPDIGDRVYAIGSPAGLENTLSEGIVSGIRTINGVKYIQHTATIEPGSSGGVLLNEYGEAIGINTWKITDTSLYFAVPMQYVQEELSKS</sequence>
<dbReference type="Proteomes" id="UP000644756">
    <property type="component" value="Unassembled WGS sequence"/>
</dbReference>
<keyword evidence="2" id="KW-0732">Signal</keyword>
<dbReference type="GO" id="GO:0004252">
    <property type="term" value="F:serine-type endopeptidase activity"/>
    <property type="evidence" value="ECO:0007669"/>
    <property type="project" value="InterPro"/>
</dbReference>
<protein>
    <recommendedName>
        <fullName evidence="3">Copper amine oxidase-like N-terminal domain-containing protein</fullName>
    </recommendedName>
</protein>
<dbReference type="AlphaFoldDB" id="A0A917G3R3"/>
<keyword evidence="1" id="KW-0645">Protease</keyword>
<dbReference type="Gene3D" id="2.40.10.10">
    <property type="entry name" value="Trypsin-like serine proteases"/>
    <property type="match status" value="2"/>
</dbReference>
<keyword evidence="5" id="KW-1185">Reference proteome</keyword>